<reference evidence="2 3" key="1">
    <citation type="submission" date="2018-10" db="EMBL/GenBank/DDBJ databases">
        <title>Genomic Encyclopedia of Archaeal and Bacterial Type Strains, Phase II (KMG-II): from individual species to whole genera.</title>
        <authorList>
            <person name="Goeker M."/>
        </authorList>
    </citation>
    <scope>NUCLEOTIDE SEQUENCE [LARGE SCALE GENOMIC DNA]</scope>
    <source>
        <strain evidence="2 3">DSM 19839</strain>
    </source>
</reference>
<dbReference type="Proteomes" id="UP000276282">
    <property type="component" value="Unassembled WGS sequence"/>
</dbReference>
<evidence type="ECO:0000313" key="2">
    <source>
        <dbReference type="EMBL" id="RKS50741.1"/>
    </source>
</evidence>
<feature type="signal peptide" evidence="1">
    <location>
        <begin position="1"/>
        <end position="20"/>
    </location>
</feature>
<organism evidence="2 3">
    <name type="scientific">Gillisia mitskevichiae</name>
    <dbReference type="NCBI Taxonomy" id="270921"/>
    <lineage>
        <taxon>Bacteria</taxon>
        <taxon>Pseudomonadati</taxon>
        <taxon>Bacteroidota</taxon>
        <taxon>Flavobacteriia</taxon>
        <taxon>Flavobacteriales</taxon>
        <taxon>Flavobacteriaceae</taxon>
        <taxon>Gillisia</taxon>
    </lineage>
</organism>
<comment type="caution">
    <text evidence="2">The sequence shown here is derived from an EMBL/GenBank/DDBJ whole genome shotgun (WGS) entry which is preliminary data.</text>
</comment>
<dbReference type="InterPro" id="IPR043741">
    <property type="entry name" value="DUF5686"/>
</dbReference>
<accession>A0A495PJ24</accession>
<keyword evidence="2" id="KW-0378">Hydrolase</keyword>
<dbReference type="InterPro" id="IPR008969">
    <property type="entry name" value="CarboxyPept-like_regulatory"/>
</dbReference>
<dbReference type="EMBL" id="RBLG01000003">
    <property type="protein sequence ID" value="RKS50741.1"/>
    <property type="molecule type" value="Genomic_DNA"/>
</dbReference>
<gene>
    <name evidence="2" type="ORF">BC962_2515</name>
</gene>
<name>A0A495PJ24_9FLAO</name>
<evidence type="ECO:0000256" key="1">
    <source>
        <dbReference type="SAM" id="SignalP"/>
    </source>
</evidence>
<sequence length="827" mass="95307">MNGSLKFLLLFLLISQFTFSQVTGTVRDNNNLPLPYVNIYTEDGTQGTTTNEEGNFELRLTKTGEYELVFQFLGYQTFKKKIVVEKFPFQLDVQLTSETTNLDEVTINSKDNPADRIIRNAIASRKENLAKLEQYTANYYSRGLWRIKNAPEKILGQELGDLGGGLDSTRSGIIYLSETISEITFRAPDDFKEKIIASKVSGNDNGFSLNSAEESDFSFYNNTINLNTEIVSPIADYAFNYYNYKLEGVFYDNEGHLINKILATPKRPKDRVFNGFIYIVEDTWQIFGTELKTTGQAIQVAPIEELTFTQNFKYSEENKFWIKISQAVDFSFSMFGIGGDGRFTAVYSNYNFEPQFEKRTFTREVLSFADEANKKDSLYWNKIRPVPLTTEELTDYVKKDSLQELKKSKKYLDSVDTVQNKFSISNVLFGYSYGNSYKKQRFSISSPLFGTHYNTVQGYNPSVDVTYRKDLDDNFGKYWRIYSKMNYGFSDDHFRIKAGFQKKFNNISKPILNVEAGVETAQINPSQPISERINDITSLFFERNYLKLYEKQFAEISYQQELFNGFRLFSDVSYQQRNALFNSSDNSWFNQEDIAYTSNDPLQPQNFESAPFLDHHIFKLNLTGKIDFAQKYLSYPDSKYNVPSNKFPTLWLTYEKGFGSDISEYDFDQVRAALTQTVKLGNKGNFQYTLKGGAFLNDSEIAFLDYQHFNGNQTRIGSGSYLNKFNLLPYYKLSTKNNYLELHAEQDFQGWILGKLPLINKLNYNLILGAHALSIENNKPYTEFSVGIDNLGFGKYRLLRLDYVVSNYQGKTEGAFVFGLKFLGIFE</sequence>
<dbReference type="OrthoDB" id="983143at2"/>
<evidence type="ECO:0000313" key="3">
    <source>
        <dbReference type="Proteomes" id="UP000276282"/>
    </source>
</evidence>
<keyword evidence="1" id="KW-0732">Signal</keyword>
<keyword evidence="2" id="KW-0121">Carboxypeptidase</keyword>
<dbReference type="GO" id="GO:0004180">
    <property type="term" value="F:carboxypeptidase activity"/>
    <property type="evidence" value="ECO:0007669"/>
    <property type="project" value="UniProtKB-KW"/>
</dbReference>
<dbReference type="Gene3D" id="2.60.40.1120">
    <property type="entry name" value="Carboxypeptidase-like, regulatory domain"/>
    <property type="match status" value="1"/>
</dbReference>
<keyword evidence="2" id="KW-0645">Protease</keyword>
<protein>
    <submittedName>
        <fullName evidence="2">Carboxypeptidase-like protein</fullName>
    </submittedName>
</protein>
<dbReference type="RefSeq" id="WP_121346331.1">
    <property type="nucleotide sequence ID" value="NZ_RBLG01000003.1"/>
</dbReference>
<dbReference type="Pfam" id="PF13715">
    <property type="entry name" value="CarbopepD_reg_2"/>
    <property type="match status" value="1"/>
</dbReference>
<keyword evidence="3" id="KW-1185">Reference proteome</keyword>
<proteinExistence type="predicted"/>
<feature type="chain" id="PRO_5019730646" evidence="1">
    <location>
        <begin position="21"/>
        <end position="827"/>
    </location>
</feature>
<dbReference type="SUPFAM" id="SSF49464">
    <property type="entry name" value="Carboxypeptidase regulatory domain-like"/>
    <property type="match status" value="1"/>
</dbReference>
<dbReference type="AlphaFoldDB" id="A0A495PJ24"/>
<dbReference type="Pfam" id="PF18939">
    <property type="entry name" value="DUF5686"/>
    <property type="match status" value="1"/>
</dbReference>